<feature type="signal peptide" evidence="1">
    <location>
        <begin position="1"/>
        <end position="19"/>
    </location>
</feature>
<feature type="chain" id="PRO_5009030797" description="Interleukin-12 subunit alpha" evidence="1">
    <location>
        <begin position="20"/>
        <end position="176"/>
    </location>
</feature>
<dbReference type="SUPFAM" id="SSF47266">
    <property type="entry name" value="4-helical cytokines"/>
    <property type="match status" value="1"/>
</dbReference>
<dbReference type="GO" id="GO:0005615">
    <property type="term" value="C:extracellular space"/>
    <property type="evidence" value="ECO:0007669"/>
    <property type="project" value="UniProtKB-KW"/>
</dbReference>
<dbReference type="InterPro" id="IPR009079">
    <property type="entry name" value="4_helix_cytokine-like_core"/>
</dbReference>
<keyword evidence="1" id="KW-0202">Cytokine</keyword>
<dbReference type="GO" id="GO:0005125">
    <property type="term" value="F:cytokine activity"/>
    <property type="evidence" value="ECO:0007669"/>
    <property type="project" value="UniProtKB-KW"/>
</dbReference>
<name>H3C170_TETNG</name>
<keyword evidence="1" id="KW-0732">Signal</keyword>
<comment type="subcellular location">
    <subcellularLocation>
        <location evidence="1">Secreted</location>
    </subcellularLocation>
</comment>
<dbReference type="Pfam" id="PF03039">
    <property type="entry name" value="IL12"/>
    <property type="match status" value="1"/>
</dbReference>
<dbReference type="InterPro" id="IPR004281">
    <property type="entry name" value="IL-12_alpha"/>
</dbReference>
<keyword evidence="1" id="KW-0964">Secreted</keyword>
<keyword evidence="3" id="KW-1185">Reference proteome</keyword>
<evidence type="ECO:0000313" key="2">
    <source>
        <dbReference type="Ensembl" id="ENSTNIP00000001986.1"/>
    </source>
</evidence>
<evidence type="ECO:0000256" key="1">
    <source>
        <dbReference type="RuleBase" id="RU363133"/>
    </source>
</evidence>
<sequence length="176" mass="19709">SSAALLLMFTCPLWQLSQALPLTDGGPVSDQCVLQAQMFLRNITETLSKKELFSGIDCTKQSMEFNRESQTATVCTPKGLTCSGTTQSEFNKISCLKNIREDLHYYYSFLSAQPDADRLLHTTVLASLRELMQVAGNHQSSYDERLKLCIVLRGFQVRIVTINRAVQYMNAGEDAQ</sequence>
<reference evidence="3" key="1">
    <citation type="journal article" date="2004" name="Nature">
        <title>Genome duplication in the teleost fish Tetraodon nigroviridis reveals the early vertebrate proto-karyotype.</title>
        <authorList>
            <person name="Jaillon O."/>
            <person name="Aury J.-M."/>
            <person name="Brunet F."/>
            <person name="Petit J.-L."/>
            <person name="Stange-Thomann N."/>
            <person name="Mauceli E."/>
            <person name="Bouneau L."/>
            <person name="Fischer C."/>
            <person name="Ozouf-Costaz C."/>
            <person name="Bernot A."/>
            <person name="Nicaud S."/>
            <person name="Jaffe D."/>
            <person name="Fisher S."/>
            <person name="Lutfalla G."/>
            <person name="Dossat C."/>
            <person name="Segurens B."/>
            <person name="Dasilva C."/>
            <person name="Salanoubat M."/>
            <person name="Levy M."/>
            <person name="Boudet N."/>
            <person name="Castellano S."/>
            <person name="Anthouard V."/>
            <person name="Jubin C."/>
            <person name="Castelli V."/>
            <person name="Katinka M."/>
            <person name="Vacherie B."/>
            <person name="Biemont C."/>
            <person name="Skalli Z."/>
            <person name="Cattolico L."/>
            <person name="Poulain J."/>
            <person name="De Berardinis V."/>
            <person name="Cruaud C."/>
            <person name="Duprat S."/>
            <person name="Brottier P."/>
            <person name="Coutanceau J.-P."/>
            <person name="Gouzy J."/>
            <person name="Parra G."/>
            <person name="Lardier G."/>
            <person name="Chapple C."/>
            <person name="McKernan K.J."/>
            <person name="McEwan P."/>
            <person name="Bosak S."/>
            <person name="Kellis M."/>
            <person name="Volff J.-N."/>
            <person name="Guigo R."/>
            <person name="Zody M.C."/>
            <person name="Mesirov J."/>
            <person name="Lindblad-Toh K."/>
            <person name="Birren B."/>
            <person name="Nusbaum C."/>
            <person name="Kahn D."/>
            <person name="Robinson-Rechavi M."/>
            <person name="Laudet V."/>
            <person name="Schachter V."/>
            <person name="Quetier F."/>
            <person name="Saurin W."/>
            <person name="Scarpelli C."/>
            <person name="Wincker P."/>
            <person name="Lander E.S."/>
            <person name="Weissenbach J."/>
            <person name="Roest Crollius H."/>
        </authorList>
    </citation>
    <scope>NUCLEOTIDE SEQUENCE [LARGE SCALE GENOMIC DNA]</scope>
</reference>
<dbReference type="GO" id="GO:0008083">
    <property type="term" value="F:growth factor activity"/>
    <property type="evidence" value="ECO:0007669"/>
    <property type="project" value="UniProtKB-KW"/>
</dbReference>
<comment type="subunit">
    <text evidence="1">Heterodimer with IL12B; disulfide-linked. The heterodimer is known as interleukin IL-12.</text>
</comment>
<reference evidence="2" key="2">
    <citation type="submission" date="2025-08" db="UniProtKB">
        <authorList>
            <consortium name="Ensembl"/>
        </authorList>
    </citation>
    <scope>IDENTIFICATION</scope>
</reference>
<dbReference type="GeneTree" id="ENSGT00390000016906"/>
<dbReference type="HOGENOM" id="CLU_116337_0_0_1"/>
<keyword evidence="1" id="KW-0339">Growth factor</keyword>
<protein>
    <recommendedName>
        <fullName evidence="1">Interleukin-12 subunit alpha</fullName>
        <shortName evidence="1">IL-12A</shortName>
    </recommendedName>
</protein>
<dbReference type="AlphaFoldDB" id="H3C170"/>
<evidence type="ECO:0000313" key="3">
    <source>
        <dbReference type="Proteomes" id="UP000007303"/>
    </source>
</evidence>
<keyword evidence="1" id="KW-1015">Disulfide bond</keyword>
<dbReference type="Proteomes" id="UP000007303">
    <property type="component" value="Unassembled WGS sequence"/>
</dbReference>
<dbReference type="GO" id="GO:0005143">
    <property type="term" value="F:interleukin-12 receptor binding"/>
    <property type="evidence" value="ECO:0007669"/>
    <property type="project" value="InterPro"/>
</dbReference>
<dbReference type="GO" id="GO:0006955">
    <property type="term" value="P:immune response"/>
    <property type="evidence" value="ECO:0007669"/>
    <property type="project" value="InterPro"/>
</dbReference>
<dbReference type="Gene3D" id="1.20.1250.10">
    <property type="match status" value="1"/>
</dbReference>
<accession>H3C170</accession>
<reference evidence="2" key="3">
    <citation type="submission" date="2025-09" db="UniProtKB">
        <authorList>
            <consortium name="Ensembl"/>
        </authorList>
    </citation>
    <scope>IDENTIFICATION</scope>
</reference>
<gene>
    <name evidence="1" type="primary">IL12A</name>
</gene>
<dbReference type="Ensembl" id="ENSTNIT00000000870.1">
    <property type="protein sequence ID" value="ENSTNIP00000001986.1"/>
    <property type="gene ID" value="ENSTNIG00000001815.1"/>
</dbReference>
<comment type="similarity">
    <text evidence="1">Belongs to the IL-6 superfamily.</text>
</comment>
<proteinExistence type="inferred from homology"/>
<organism evidence="2 3">
    <name type="scientific">Tetraodon nigroviridis</name>
    <name type="common">Spotted green pufferfish</name>
    <name type="synonym">Chelonodon nigroviridis</name>
    <dbReference type="NCBI Taxonomy" id="99883"/>
    <lineage>
        <taxon>Eukaryota</taxon>
        <taxon>Metazoa</taxon>
        <taxon>Chordata</taxon>
        <taxon>Craniata</taxon>
        <taxon>Vertebrata</taxon>
        <taxon>Euteleostomi</taxon>
        <taxon>Actinopterygii</taxon>
        <taxon>Neopterygii</taxon>
        <taxon>Teleostei</taxon>
        <taxon>Neoteleostei</taxon>
        <taxon>Acanthomorphata</taxon>
        <taxon>Eupercaria</taxon>
        <taxon>Tetraodontiformes</taxon>
        <taxon>Tetradontoidea</taxon>
        <taxon>Tetraodontidae</taxon>
        <taxon>Tetraodon</taxon>
    </lineage>
</organism>